<dbReference type="Gene3D" id="2.40.10.10">
    <property type="entry name" value="Trypsin-like serine proteases"/>
    <property type="match status" value="1"/>
</dbReference>
<dbReference type="SUPFAM" id="SSF50494">
    <property type="entry name" value="Trypsin-like serine proteases"/>
    <property type="match status" value="1"/>
</dbReference>
<reference evidence="1" key="1">
    <citation type="journal article" date="2015" name="Nature">
        <title>Complex archaea that bridge the gap between prokaryotes and eukaryotes.</title>
        <authorList>
            <person name="Spang A."/>
            <person name="Saw J.H."/>
            <person name="Jorgensen S.L."/>
            <person name="Zaremba-Niedzwiedzka K."/>
            <person name="Martijn J."/>
            <person name="Lind A.E."/>
            <person name="van Eijk R."/>
            <person name="Schleper C."/>
            <person name="Guy L."/>
            <person name="Ettema T.J."/>
        </authorList>
    </citation>
    <scope>NUCLEOTIDE SEQUENCE</scope>
</reference>
<proteinExistence type="predicted"/>
<dbReference type="EMBL" id="LAZR01009370">
    <property type="protein sequence ID" value="KKM73022.1"/>
    <property type="molecule type" value="Genomic_DNA"/>
</dbReference>
<dbReference type="InterPro" id="IPR009003">
    <property type="entry name" value="Peptidase_S1_PA"/>
</dbReference>
<name>A0A0F9MUX2_9ZZZZ</name>
<dbReference type="InterPro" id="IPR043504">
    <property type="entry name" value="Peptidase_S1_PA_chymotrypsin"/>
</dbReference>
<accession>A0A0F9MUX2</accession>
<organism evidence="1">
    <name type="scientific">marine sediment metagenome</name>
    <dbReference type="NCBI Taxonomy" id="412755"/>
    <lineage>
        <taxon>unclassified sequences</taxon>
        <taxon>metagenomes</taxon>
        <taxon>ecological metagenomes</taxon>
    </lineage>
</organism>
<dbReference type="Pfam" id="PF13365">
    <property type="entry name" value="Trypsin_2"/>
    <property type="match status" value="1"/>
</dbReference>
<protein>
    <recommendedName>
        <fullName evidence="2">Serine protease</fullName>
    </recommendedName>
</protein>
<evidence type="ECO:0000313" key="1">
    <source>
        <dbReference type="EMBL" id="KKM73022.1"/>
    </source>
</evidence>
<evidence type="ECO:0008006" key="2">
    <source>
        <dbReference type="Google" id="ProtNLM"/>
    </source>
</evidence>
<dbReference type="AlphaFoldDB" id="A0A0F9MUX2"/>
<gene>
    <name evidence="1" type="ORF">LCGC14_1414560</name>
</gene>
<feature type="non-terminal residue" evidence="1">
    <location>
        <position position="134"/>
    </location>
</feature>
<comment type="caution">
    <text evidence="1">The sequence shown here is derived from an EMBL/GenBank/DDBJ whole genome shotgun (WGS) entry which is preliminary data.</text>
</comment>
<sequence length="134" mass="14187">MKRIYPLIVLLAMVPWASAWEPDLADSTCRVVADFGAKRGMGSGCCFAVDGRLVGILTNAHVVTSDSGQTARRVTCEFWSAGHLSRRLVATVVGVRRDATVDAAVLTIPLAAFGGRPPKAIPLDPTAVIRPGET</sequence>